<feature type="transmembrane region" description="Helical" evidence="1">
    <location>
        <begin position="52"/>
        <end position="72"/>
    </location>
</feature>
<feature type="transmembrane region" description="Helical" evidence="1">
    <location>
        <begin position="97"/>
        <end position="126"/>
    </location>
</feature>
<evidence type="ECO:0000313" key="3">
    <source>
        <dbReference type="Proteomes" id="UP000294933"/>
    </source>
</evidence>
<dbReference type="EMBL" id="ML170173">
    <property type="protein sequence ID" value="TDL22690.1"/>
    <property type="molecule type" value="Genomic_DNA"/>
</dbReference>
<feature type="transmembrane region" description="Helical" evidence="1">
    <location>
        <begin position="173"/>
        <end position="193"/>
    </location>
</feature>
<protein>
    <submittedName>
        <fullName evidence="2">Uncharacterized protein</fullName>
    </submittedName>
</protein>
<keyword evidence="1" id="KW-0812">Transmembrane</keyword>
<gene>
    <name evidence="2" type="ORF">BD410DRAFT_839404</name>
</gene>
<proteinExistence type="predicted"/>
<keyword evidence="1" id="KW-0472">Membrane</keyword>
<evidence type="ECO:0000313" key="2">
    <source>
        <dbReference type="EMBL" id="TDL22690.1"/>
    </source>
</evidence>
<keyword evidence="1" id="KW-1133">Transmembrane helix</keyword>
<dbReference type="AlphaFoldDB" id="A0A4Y7Q772"/>
<reference evidence="2 3" key="1">
    <citation type="submission" date="2018-06" db="EMBL/GenBank/DDBJ databases">
        <title>A transcriptomic atlas of mushroom development highlights an independent origin of complex multicellularity.</title>
        <authorList>
            <consortium name="DOE Joint Genome Institute"/>
            <person name="Krizsan K."/>
            <person name="Almasi E."/>
            <person name="Merenyi Z."/>
            <person name="Sahu N."/>
            <person name="Viragh M."/>
            <person name="Koszo T."/>
            <person name="Mondo S."/>
            <person name="Kiss B."/>
            <person name="Balint B."/>
            <person name="Kues U."/>
            <person name="Barry K."/>
            <person name="Hegedus J.C."/>
            <person name="Henrissat B."/>
            <person name="Johnson J."/>
            <person name="Lipzen A."/>
            <person name="Ohm R."/>
            <person name="Nagy I."/>
            <person name="Pangilinan J."/>
            <person name="Yan J."/>
            <person name="Xiong Y."/>
            <person name="Grigoriev I.V."/>
            <person name="Hibbett D.S."/>
            <person name="Nagy L.G."/>
        </authorList>
    </citation>
    <scope>NUCLEOTIDE SEQUENCE [LARGE SCALE GENOMIC DNA]</scope>
    <source>
        <strain evidence="2 3">SZMC22713</strain>
    </source>
</reference>
<feature type="transmembrane region" description="Helical" evidence="1">
    <location>
        <begin position="147"/>
        <end position="167"/>
    </location>
</feature>
<dbReference type="VEuPathDB" id="FungiDB:BD410DRAFT_839404"/>
<name>A0A4Y7Q772_9AGAM</name>
<dbReference type="Proteomes" id="UP000294933">
    <property type="component" value="Unassembled WGS sequence"/>
</dbReference>
<accession>A0A4Y7Q772</accession>
<evidence type="ECO:0000256" key="1">
    <source>
        <dbReference type="SAM" id="Phobius"/>
    </source>
</evidence>
<dbReference type="OrthoDB" id="2679643at2759"/>
<sequence length="275" mass="30090">MVASSTPVPSTLAQLLVLLEGLQSTKYLLVACFCLLCYEYLLTLPEEKSIQYIVLVVFFVCLAVALTVFGVITADDIAVILPTPLNGCFDTGSKAHLFWVILVPTFATYGQAMETVLFVLTLVRAVRPIHKGQDNPLLKCLVRDGTIFYLAVVVCVGFAAIGGALPFKNISLPAVFSGFVPAVLSILSNRLLFNLHSLAAEMARQPTFILNNLELSRLDLRKGGTDTEFFVDCNADDLDIVDRPLKSARGPRISITGTIWSSPLEKGDWDKGDWF</sequence>
<keyword evidence="3" id="KW-1185">Reference proteome</keyword>
<organism evidence="2 3">
    <name type="scientific">Rickenella mellea</name>
    <dbReference type="NCBI Taxonomy" id="50990"/>
    <lineage>
        <taxon>Eukaryota</taxon>
        <taxon>Fungi</taxon>
        <taxon>Dikarya</taxon>
        <taxon>Basidiomycota</taxon>
        <taxon>Agaricomycotina</taxon>
        <taxon>Agaricomycetes</taxon>
        <taxon>Hymenochaetales</taxon>
        <taxon>Rickenellaceae</taxon>
        <taxon>Rickenella</taxon>
    </lineage>
</organism>